<dbReference type="EMBL" id="KZ502628">
    <property type="protein sequence ID" value="PKU75224.1"/>
    <property type="molecule type" value="Genomic_DNA"/>
</dbReference>
<accession>A0A2I0WHU0</accession>
<reference evidence="1 2" key="1">
    <citation type="journal article" date="2016" name="Sci. Rep.">
        <title>The Dendrobium catenatum Lindl. genome sequence provides insights into polysaccharide synthase, floral development and adaptive evolution.</title>
        <authorList>
            <person name="Zhang G.Q."/>
            <person name="Xu Q."/>
            <person name="Bian C."/>
            <person name="Tsai W.C."/>
            <person name="Yeh C.M."/>
            <person name="Liu K.W."/>
            <person name="Yoshida K."/>
            <person name="Zhang L.S."/>
            <person name="Chang S.B."/>
            <person name="Chen F."/>
            <person name="Shi Y."/>
            <person name="Su Y.Y."/>
            <person name="Zhang Y.Q."/>
            <person name="Chen L.J."/>
            <person name="Yin Y."/>
            <person name="Lin M."/>
            <person name="Huang H."/>
            <person name="Deng H."/>
            <person name="Wang Z.W."/>
            <person name="Zhu S.L."/>
            <person name="Zhao X."/>
            <person name="Deng C."/>
            <person name="Niu S.C."/>
            <person name="Huang J."/>
            <person name="Wang M."/>
            <person name="Liu G.H."/>
            <person name="Yang H.J."/>
            <person name="Xiao X.J."/>
            <person name="Hsiao Y.Y."/>
            <person name="Wu W.L."/>
            <person name="Chen Y.Y."/>
            <person name="Mitsuda N."/>
            <person name="Ohme-Takagi M."/>
            <person name="Luo Y.B."/>
            <person name="Van de Peer Y."/>
            <person name="Liu Z.J."/>
        </authorList>
    </citation>
    <scope>NUCLEOTIDE SEQUENCE [LARGE SCALE GENOMIC DNA]</scope>
    <source>
        <tissue evidence="1">The whole plant</tissue>
    </source>
</reference>
<gene>
    <name evidence="1" type="ORF">MA16_Dca015746</name>
</gene>
<evidence type="ECO:0000313" key="2">
    <source>
        <dbReference type="Proteomes" id="UP000233837"/>
    </source>
</evidence>
<evidence type="ECO:0000313" key="1">
    <source>
        <dbReference type="EMBL" id="PKU75224.1"/>
    </source>
</evidence>
<protein>
    <submittedName>
        <fullName evidence="1">Uncharacterized protein</fullName>
    </submittedName>
</protein>
<sequence length="108" mass="12517">MKRWKVHAFGNWENCDEMPITRYFDSVSQAGTSFFGEEDLFKVPVAMPMKHGYPYGGHCRRSFQTDLLVIATGRLLPSPSIVVTDYNHLPSPTPNHRRFRHLFSYVIN</sequence>
<organism evidence="1 2">
    <name type="scientific">Dendrobium catenatum</name>
    <dbReference type="NCBI Taxonomy" id="906689"/>
    <lineage>
        <taxon>Eukaryota</taxon>
        <taxon>Viridiplantae</taxon>
        <taxon>Streptophyta</taxon>
        <taxon>Embryophyta</taxon>
        <taxon>Tracheophyta</taxon>
        <taxon>Spermatophyta</taxon>
        <taxon>Magnoliopsida</taxon>
        <taxon>Liliopsida</taxon>
        <taxon>Asparagales</taxon>
        <taxon>Orchidaceae</taxon>
        <taxon>Epidendroideae</taxon>
        <taxon>Malaxideae</taxon>
        <taxon>Dendrobiinae</taxon>
        <taxon>Dendrobium</taxon>
    </lineage>
</organism>
<reference evidence="1 2" key="2">
    <citation type="journal article" date="2017" name="Nature">
        <title>The Apostasia genome and the evolution of orchids.</title>
        <authorList>
            <person name="Zhang G.Q."/>
            <person name="Liu K.W."/>
            <person name="Li Z."/>
            <person name="Lohaus R."/>
            <person name="Hsiao Y.Y."/>
            <person name="Niu S.C."/>
            <person name="Wang J.Y."/>
            <person name="Lin Y.C."/>
            <person name="Xu Q."/>
            <person name="Chen L.J."/>
            <person name="Yoshida K."/>
            <person name="Fujiwara S."/>
            <person name="Wang Z.W."/>
            <person name="Zhang Y.Q."/>
            <person name="Mitsuda N."/>
            <person name="Wang M."/>
            <person name="Liu G.H."/>
            <person name="Pecoraro L."/>
            <person name="Huang H.X."/>
            <person name="Xiao X.J."/>
            <person name="Lin M."/>
            <person name="Wu X.Y."/>
            <person name="Wu W.L."/>
            <person name="Chen Y.Y."/>
            <person name="Chang S.B."/>
            <person name="Sakamoto S."/>
            <person name="Ohme-Takagi M."/>
            <person name="Yagi M."/>
            <person name="Zeng S.J."/>
            <person name="Shen C.Y."/>
            <person name="Yeh C.M."/>
            <person name="Luo Y.B."/>
            <person name="Tsai W.C."/>
            <person name="Van de Peer Y."/>
            <person name="Liu Z.J."/>
        </authorList>
    </citation>
    <scope>NUCLEOTIDE SEQUENCE [LARGE SCALE GENOMIC DNA]</scope>
    <source>
        <tissue evidence="1">The whole plant</tissue>
    </source>
</reference>
<dbReference type="AlphaFoldDB" id="A0A2I0WHU0"/>
<dbReference type="Proteomes" id="UP000233837">
    <property type="component" value="Unassembled WGS sequence"/>
</dbReference>
<name>A0A2I0WHU0_9ASPA</name>
<keyword evidence="2" id="KW-1185">Reference proteome</keyword>
<proteinExistence type="predicted"/>